<protein>
    <submittedName>
        <fullName evidence="3">ImmA/IrrE family metallo-endopeptidase</fullName>
    </submittedName>
</protein>
<reference evidence="3" key="1">
    <citation type="submission" date="2022-07" db="EMBL/GenBank/DDBJ databases">
        <authorList>
            <person name="Otstavnykh N."/>
            <person name="Isaeva M."/>
            <person name="Bystritskaya E."/>
        </authorList>
    </citation>
    <scope>NUCLEOTIDE SEQUENCE</scope>
    <source>
        <strain evidence="3">KCTC 52189</strain>
    </source>
</reference>
<evidence type="ECO:0000313" key="3">
    <source>
        <dbReference type="EMBL" id="MDQ2088831.1"/>
    </source>
</evidence>
<comment type="caution">
    <text evidence="3">The sequence shown here is derived from an EMBL/GenBank/DDBJ whole genome shotgun (WGS) entry which is preliminary data.</text>
</comment>
<accession>A0AAE3W8Y9</accession>
<dbReference type="InterPro" id="IPR052345">
    <property type="entry name" value="Rad_response_metalloprotease"/>
</dbReference>
<dbReference type="EMBL" id="JANHAX010000001">
    <property type="protein sequence ID" value="MDQ2088831.1"/>
    <property type="molecule type" value="Genomic_DNA"/>
</dbReference>
<feature type="region of interest" description="Disordered" evidence="1">
    <location>
        <begin position="183"/>
        <end position="202"/>
    </location>
</feature>
<name>A0AAE3W8Y9_9RHOB</name>
<gene>
    <name evidence="3" type="ORF">NO357_02810</name>
</gene>
<proteinExistence type="predicted"/>
<dbReference type="Gene3D" id="1.10.10.2910">
    <property type="match status" value="1"/>
</dbReference>
<sequence>MHFKSDNRIDEADRKHLRSFASSAGQHIHELAMRLGLRIDEEELPDDVSAVLIKSPNCGSKSGFRIVVNARQSFERRRLSVAHEIAHYVLHRNEPDFVPVEDCEDYGEVVPFLPLRGNSYRSTDTRGQNRRLELEANAFATCLLMPEHLIRKNASYRVGQIRTLARDFQVSFDAMRRRVEEIHNNGQAKGSLSGRAAQHQAA</sequence>
<dbReference type="Proteomes" id="UP001226762">
    <property type="component" value="Unassembled WGS sequence"/>
</dbReference>
<evidence type="ECO:0000259" key="2">
    <source>
        <dbReference type="Pfam" id="PF06114"/>
    </source>
</evidence>
<evidence type="ECO:0000313" key="4">
    <source>
        <dbReference type="Proteomes" id="UP001226762"/>
    </source>
</evidence>
<feature type="domain" description="IrrE N-terminal-like" evidence="2">
    <location>
        <begin position="63"/>
        <end position="179"/>
    </location>
</feature>
<dbReference type="PANTHER" id="PTHR43236">
    <property type="entry name" value="ANTITOXIN HIGA1"/>
    <property type="match status" value="1"/>
</dbReference>
<reference evidence="3" key="2">
    <citation type="submission" date="2023-02" db="EMBL/GenBank/DDBJ databases">
        <title>'Rhodoalgimonas zhirmunskyi' gen. nov., isolated from a red alga.</title>
        <authorList>
            <person name="Nedashkovskaya O.I."/>
            <person name="Otstavnykh N.Y."/>
            <person name="Bystritskaya E.P."/>
            <person name="Balabanova L.A."/>
            <person name="Isaeva M.P."/>
        </authorList>
    </citation>
    <scope>NUCLEOTIDE SEQUENCE</scope>
    <source>
        <strain evidence="3">KCTC 52189</strain>
    </source>
</reference>
<dbReference type="RefSeq" id="WP_306734758.1">
    <property type="nucleotide sequence ID" value="NZ_JANHAX010000001.1"/>
</dbReference>
<dbReference type="Pfam" id="PF06114">
    <property type="entry name" value="Peptidase_M78"/>
    <property type="match status" value="1"/>
</dbReference>
<organism evidence="3 4">
    <name type="scientific">Marimonas arenosa</name>
    <dbReference type="NCBI Taxonomy" id="1795305"/>
    <lineage>
        <taxon>Bacteria</taxon>
        <taxon>Pseudomonadati</taxon>
        <taxon>Pseudomonadota</taxon>
        <taxon>Alphaproteobacteria</taxon>
        <taxon>Rhodobacterales</taxon>
        <taxon>Paracoccaceae</taxon>
        <taxon>Marimonas</taxon>
    </lineage>
</organism>
<evidence type="ECO:0000256" key="1">
    <source>
        <dbReference type="SAM" id="MobiDB-lite"/>
    </source>
</evidence>
<dbReference type="PANTHER" id="PTHR43236:SF1">
    <property type="entry name" value="BLL7220 PROTEIN"/>
    <property type="match status" value="1"/>
</dbReference>
<dbReference type="AlphaFoldDB" id="A0AAE3W8Y9"/>
<dbReference type="InterPro" id="IPR010359">
    <property type="entry name" value="IrrE_HExxH"/>
</dbReference>
<keyword evidence="4" id="KW-1185">Reference proteome</keyword>